<name>A0A6N3BD95_9CLOT</name>
<feature type="transmembrane region" description="Helical" evidence="1">
    <location>
        <begin position="70"/>
        <end position="101"/>
    </location>
</feature>
<protein>
    <submittedName>
        <fullName evidence="3">Inner membrane protein YccF</fullName>
    </submittedName>
</protein>
<dbReference type="PIRSF" id="PIRSF028777">
    <property type="entry name" value="UCP028777"/>
    <property type="match status" value="1"/>
</dbReference>
<dbReference type="RefSeq" id="WP_156625752.1">
    <property type="nucleotide sequence ID" value="NZ_CACRTO010000013.1"/>
</dbReference>
<dbReference type="InterPro" id="IPR005185">
    <property type="entry name" value="YccF"/>
</dbReference>
<feature type="domain" description="Inner membrane component" evidence="2">
    <location>
        <begin position="4"/>
        <end position="54"/>
    </location>
</feature>
<evidence type="ECO:0000313" key="3">
    <source>
        <dbReference type="EMBL" id="VYU00548.1"/>
    </source>
</evidence>
<dbReference type="InterPro" id="IPR052937">
    <property type="entry name" value="Inner_membrane_protein"/>
</dbReference>
<dbReference type="GO" id="GO:0005886">
    <property type="term" value="C:plasma membrane"/>
    <property type="evidence" value="ECO:0007669"/>
    <property type="project" value="TreeGrafter"/>
</dbReference>
<gene>
    <name evidence="3" type="primary">yccF</name>
    <name evidence="3" type="ORF">CTLFYP3_01233</name>
</gene>
<sequence length="120" mass="12946">MSCLGNIIWIICGGFFNAVGWFFTGCLWSITIVGIPIGLQCFKMAKLQLAPFGKEVVTISDGSVSLILNILWLIFGGFALCVANIVSAIFLCITIIGIPFAKQSLKLAKLSLMPFGKEVI</sequence>
<dbReference type="InterPro" id="IPR031308">
    <property type="entry name" value="UCP028777"/>
</dbReference>
<reference evidence="3" key="1">
    <citation type="submission" date="2019-11" db="EMBL/GenBank/DDBJ databases">
        <authorList>
            <person name="Feng L."/>
        </authorList>
    </citation>
    <scope>NUCLEOTIDE SEQUENCE</scope>
    <source>
        <strain evidence="3">CTertiumLFYP3</strain>
    </source>
</reference>
<feature type="domain" description="Inner membrane component" evidence="2">
    <location>
        <begin position="67"/>
        <end position="117"/>
    </location>
</feature>
<accession>A0A6N3BD95</accession>
<keyword evidence="1" id="KW-1133">Transmembrane helix</keyword>
<dbReference type="EMBL" id="CACRTO010000013">
    <property type="protein sequence ID" value="VYU00548.1"/>
    <property type="molecule type" value="Genomic_DNA"/>
</dbReference>
<dbReference type="Pfam" id="PF03733">
    <property type="entry name" value="YccF"/>
    <property type="match status" value="2"/>
</dbReference>
<dbReference type="PANTHER" id="PTHR42903:SF1">
    <property type="entry name" value="INNER MEMBRANE PROTEIN YCCF"/>
    <property type="match status" value="1"/>
</dbReference>
<evidence type="ECO:0000256" key="1">
    <source>
        <dbReference type="SAM" id="Phobius"/>
    </source>
</evidence>
<keyword evidence="1" id="KW-0812">Transmembrane</keyword>
<feature type="transmembrane region" description="Helical" evidence="1">
    <location>
        <begin position="7"/>
        <end position="30"/>
    </location>
</feature>
<evidence type="ECO:0000259" key="2">
    <source>
        <dbReference type="Pfam" id="PF03733"/>
    </source>
</evidence>
<organism evidence="3">
    <name type="scientific">Clostridium tertium</name>
    <dbReference type="NCBI Taxonomy" id="1559"/>
    <lineage>
        <taxon>Bacteria</taxon>
        <taxon>Bacillati</taxon>
        <taxon>Bacillota</taxon>
        <taxon>Clostridia</taxon>
        <taxon>Eubacteriales</taxon>
        <taxon>Clostridiaceae</taxon>
        <taxon>Clostridium</taxon>
    </lineage>
</organism>
<dbReference type="PANTHER" id="PTHR42903">
    <property type="entry name" value="INNER MEMBRANE PROTEIN YCCF"/>
    <property type="match status" value="1"/>
</dbReference>
<dbReference type="AlphaFoldDB" id="A0A6N3BD95"/>
<proteinExistence type="predicted"/>
<dbReference type="NCBIfam" id="NF008740">
    <property type="entry name" value="PRK11770.1-2"/>
    <property type="match status" value="1"/>
</dbReference>
<keyword evidence="1" id="KW-0472">Membrane</keyword>